<gene>
    <name evidence="1" type="ORF">AB205_0210190</name>
</gene>
<name>A0A2G9Q7H2_AQUCT</name>
<sequence>MRVTPPAPDVLSSLFPAPFHSAQWVKSTWWSQSRCMLIIATRRREAQIRKHPDTEGDDLRPQICPLVRWWTS</sequence>
<proteinExistence type="predicted"/>
<keyword evidence="2" id="KW-1185">Reference proteome</keyword>
<evidence type="ECO:0000313" key="2">
    <source>
        <dbReference type="Proteomes" id="UP000228934"/>
    </source>
</evidence>
<reference evidence="2" key="1">
    <citation type="journal article" date="2017" name="Nat. Commun.">
        <title>The North American bullfrog draft genome provides insight into hormonal regulation of long noncoding RNA.</title>
        <authorList>
            <person name="Hammond S.A."/>
            <person name="Warren R.L."/>
            <person name="Vandervalk B.P."/>
            <person name="Kucuk E."/>
            <person name="Khan H."/>
            <person name="Gibb E.A."/>
            <person name="Pandoh P."/>
            <person name="Kirk H."/>
            <person name="Zhao Y."/>
            <person name="Jones M."/>
            <person name="Mungall A.J."/>
            <person name="Coope R."/>
            <person name="Pleasance S."/>
            <person name="Moore R.A."/>
            <person name="Holt R.A."/>
            <person name="Round J.M."/>
            <person name="Ohora S."/>
            <person name="Walle B.V."/>
            <person name="Veldhoen N."/>
            <person name="Helbing C.C."/>
            <person name="Birol I."/>
        </authorList>
    </citation>
    <scope>NUCLEOTIDE SEQUENCE [LARGE SCALE GENOMIC DNA]</scope>
</reference>
<accession>A0A2G9Q7H2</accession>
<dbReference type="AlphaFoldDB" id="A0A2G9Q7H2"/>
<evidence type="ECO:0000313" key="1">
    <source>
        <dbReference type="EMBL" id="PIO11559.1"/>
    </source>
</evidence>
<organism evidence="1 2">
    <name type="scientific">Aquarana catesbeiana</name>
    <name type="common">American bullfrog</name>
    <name type="synonym">Rana catesbeiana</name>
    <dbReference type="NCBI Taxonomy" id="8400"/>
    <lineage>
        <taxon>Eukaryota</taxon>
        <taxon>Metazoa</taxon>
        <taxon>Chordata</taxon>
        <taxon>Craniata</taxon>
        <taxon>Vertebrata</taxon>
        <taxon>Euteleostomi</taxon>
        <taxon>Amphibia</taxon>
        <taxon>Batrachia</taxon>
        <taxon>Anura</taxon>
        <taxon>Neobatrachia</taxon>
        <taxon>Ranoidea</taxon>
        <taxon>Ranidae</taxon>
        <taxon>Aquarana</taxon>
    </lineage>
</organism>
<dbReference type="EMBL" id="KZ060986">
    <property type="protein sequence ID" value="PIO11559.1"/>
    <property type="molecule type" value="Genomic_DNA"/>
</dbReference>
<dbReference type="Proteomes" id="UP000228934">
    <property type="component" value="Unassembled WGS sequence"/>
</dbReference>
<protein>
    <submittedName>
        <fullName evidence="1">Uncharacterized protein</fullName>
    </submittedName>
</protein>